<keyword evidence="4 5" id="KW-0472">Membrane</keyword>
<name>A0A6M2DKC2_XENCH</name>
<protein>
    <submittedName>
        <fullName evidence="6">Putative organic solute transporter ostalpha</fullName>
    </submittedName>
</protein>
<proteinExistence type="predicted"/>
<evidence type="ECO:0000256" key="5">
    <source>
        <dbReference type="SAM" id="Phobius"/>
    </source>
</evidence>
<evidence type="ECO:0000256" key="1">
    <source>
        <dbReference type="ARBA" id="ARBA00004141"/>
    </source>
</evidence>
<dbReference type="AlphaFoldDB" id="A0A6M2DKC2"/>
<dbReference type="GO" id="GO:0016020">
    <property type="term" value="C:membrane"/>
    <property type="evidence" value="ECO:0007669"/>
    <property type="project" value="UniProtKB-SubCell"/>
</dbReference>
<feature type="transmembrane region" description="Helical" evidence="5">
    <location>
        <begin position="21"/>
        <end position="42"/>
    </location>
</feature>
<dbReference type="PANTHER" id="PTHR23423">
    <property type="entry name" value="ORGANIC SOLUTE TRANSPORTER-RELATED"/>
    <property type="match status" value="1"/>
</dbReference>
<comment type="subcellular location">
    <subcellularLocation>
        <location evidence="1">Membrane</location>
        <topology evidence="1">Multi-pass membrane protein</topology>
    </subcellularLocation>
</comment>
<feature type="transmembrane region" description="Helical" evidence="5">
    <location>
        <begin position="257"/>
        <end position="275"/>
    </location>
</feature>
<dbReference type="Pfam" id="PF03619">
    <property type="entry name" value="Solute_trans_a"/>
    <property type="match status" value="1"/>
</dbReference>
<keyword evidence="2 5" id="KW-0812">Transmembrane</keyword>
<dbReference type="EMBL" id="GIIL01001702">
    <property type="protein sequence ID" value="NOV45428.1"/>
    <property type="molecule type" value="Transcribed_RNA"/>
</dbReference>
<evidence type="ECO:0000256" key="4">
    <source>
        <dbReference type="ARBA" id="ARBA00023136"/>
    </source>
</evidence>
<evidence type="ECO:0000256" key="3">
    <source>
        <dbReference type="ARBA" id="ARBA00022989"/>
    </source>
</evidence>
<organism evidence="6">
    <name type="scientific">Xenopsylla cheopis</name>
    <name type="common">Oriental rat flea</name>
    <name type="synonym">Pulex cheopis</name>
    <dbReference type="NCBI Taxonomy" id="163159"/>
    <lineage>
        <taxon>Eukaryota</taxon>
        <taxon>Metazoa</taxon>
        <taxon>Ecdysozoa</taxon>
        <taxon>Arthropoda</taxon>
        <taxon>Hexapoda</taxon>
        <taxon>Insecta</taxon>
        <taxon>Pterygota</taxon>
        <taxon>Neoptera</taxon>
        <taxon>Endopterygota</taxon>
        <taxon>Siphonaptera</taxon>
        <taxon>Pulicidae</taxon>
        <taxon>Xenopsyllinae</taxon>
        <taxon>Xenopsylla</taxon>
    </lineage>
</organism>
<feature type="transmembrane region" description="Helical" evidence="5">
    <location>
        <begin position="90"/>
        <end position="109"/>
    </location>
</feature>
<dbReference type="InterPro" id="IPR005178">
    <property type="entry name" value="Ostalpha/TMEM184C"/>
</dbReference>
<dbReference type="SMART" id="SM01417">
    <property type="entry name" value="Solute_trans_a"/>
    <property type="match status" value="1"/>
</dbReference>
<evidence type="ECO:0000256" key="2">
    <source>
        <dbReference type="ARBA" id="ARBA00022692"/>
    </source>
</evidence>
<feature type="transmembrane region" description="Helical" evidence="5">
    <location>
        <begin position="54"/>
        <end position="78"/>
    </location>
</feature>
<feature type="transmembrane region" description="Helical" evidence="5">
    <location>
        <begin position="216"/>
        <end position="236"/>
    </location>
</feature>
<evidence type="ECO:0000313" key="6">
    <source>
        <dbReference type="EMBL" id="NOV45428.1"/>
    </source>
</evidence>
<keyword evidence="3 5" id="KW-1133">Transmembrane helix</keyword>
<accession>A0A6M2DKC2</accession>
<reference evidence="6" key="1">
    <citation type="submission" date="2020-03" db="EMBL/GenBank/DDBJ databases">
        <title>Transcriptomic Profiling of the Digestive Tract of the Rat Flea, Xenopsylla cheopis, Following Blood Feeding and Infection with Yersinia pestis.</title>
        <authorList>
            <person name="Bland D.M."/>
            <person name="Martens C.A."/>
            <person name="Virtaneva K."/>
            <person name="Kanakabandi K."/>
            <person name="Long D."/>
            <person name="Rosenke R."/>
            <person name="Saturday G.A."/>
            <person name="Hoyt F.H."/>
            <person name="Bruno D.P."/>
            <person name="Ribeiro J.M.C."/>
            <person name="Hinnebusch J."/>
        </authorList>
    </citation>
    <scope>NUCLEOTIDE SEQUENCE</scope>
</reference>
<sequence>MCGRISCSLILRRWRLWIRPVLVTAYFLIIVIIVPLLIINSIHNGFSKRDQGALLGGAFVMMAVPIAIWQITQHIVYYTQPCLQKHIIRILWMVPIYAINAWVGLVFPEKSIYMDSLRECYEAYAIYNFMAYLLSYLTLQTPDLEDVLQCKPQVFHIFPLCCLTPWEMGREFVHMCKHGILQYTIVRPLTTFISVICHLCGVYGEAEFDFSMAFPYMVIINNCSQFVAMYCLVLFYRANLEELRPMKPLGKFLCIKAVVFFSFFQGVIINILVYYKVISSAFNIVDDKDIQNLSSKLQDFLICIEMFLAAIAHHYSFSYVPFVDPSTTPSSGCFSAFLAMWDVSDVHRDVSEHIGVVSSSLSRRFRGRSMYQLARGSEYENLIGPGPVTVSVSTPSIPQAYQTYGSISAENINKPLSDPDLHVTDGADIENALEAKDKIC</sequence>